<gene>
    <name evidence="1" type="ORF">P879_10955</name>
</gene>
<accession>A0A8T0DJA2</accession>
<dbReference type="EMBL" id="JTDF01004299">
    <property type="protein sequence ID" value="KAF8567014.1"/>
    <property type="molecule type" value="Genomic_DNA"/>
</dbReference>
<evidence type="ECO:0000313" key="1">
    <source>
        <dbReference type="EMBL" id="KAF8567014.1"/>
    </source>
</evidence>
<keyword evidence="2" id="KW-1185">Reference proteome</keyword>
<evidence type="ECO:0000313" key="2">
    <source>
        <dbReference type="Proteomes" id="UP000699462"/>
    </source>
</evidence>
<reference evidence="1 2" key="1">
    <citation type="submission" date="2019-07" db="EMBL/GenBank/DDBJ databases">
        <title>Annotation for the trematode Paragonimus westermani.</title>
        <authorList>
            <person name="Choi Y.-J."/>
        </authorList>
    </citation>
    <scope>NUCLEOTIDE SEQUENCE [LARGE SCALE GENOMIC DNA]</scope>
    <source>
        <strain evidence="1">180907_Pwestermani</strain>
    </source>
</reference>
<proteinExistence type="predicted"/>
<name>A0A8T0DJA2_9TREM</name>
<comment type="caution">
    <text evidence="1">The sequence shown here is derived from an EMBL/GenBank/DDBJ whole genome shotgun (WGS) entry which is preliminary data.</text>
</comment>
<dbReference type="Proteomes" id="UP000699462">
    <property type="component" value="Unassembled WGS sequence"/>
</dbReference>
<sequence length="70" mass="7963">MKTRNLLSAVVTNQGKVRCARDISCRSMYYNGLSGECFRAMYADSLLDENLPKREIGWTRFVKTAMPNSP</sequence>
<dbReference type="OrthoDB" id="6240472at2759"/>
<protein>
    <submittedName>
        <fullName evidence="1">Uncharacterized protein</fullName>
    </submittedName>
</protein>
<organism evidence="1 2">
    <name type="scientific">Paragonimus westermani</name>
    <dbReference type="NCBI Taxonomy" id="34504"/>
    <lineage>
        <taxon>Eukaryota</taxon>
        <taxon>Metazoa</taxon>
        <taxon>Spiralia</taxon>
        <taxon>Lophotrochozoa</taxon>
        <taxon>Platyhelminthes</taxon>
        <taxon>Trematoda</taxon>
        <taxon>Digenea</taxon>
        <taxon>Plagiorchiida</taxon>
        <taxon>Troglotremata</taxon>
        <taxon>Troglotrematidae</taxon>
        <taxon>Paragonimus</taxon>
    </lineage>
</organism>
<dbReference type="AlphaFoldDB" id="A0A8T0DJA2"/>